<feature type="region of interest" description="Disordered" evidence="7">
    <location>
        <begin position="466"/>
        <end position="486"/>
    </location>
</feature>
<dbReference type="InterPro" id="IPR050746">
    <property type="entry name" value="DAACS"/>
</dbReference>
<dbReference type="PANTHER" id="PTHR11958">
    <property type="entry name" value="SODIUM/DICARBOXYLATE SYMPORTER-RELATED"/>
    <property type="match status" value="1"/>
</dbReference>
<dbReference type="GO" id="GO:0015501">
    <property type="term" value="F:glutamate:sodium symporter activity"/>
    <property type="evidence" value="ECO:0007669"/>
    <property type="project" value="TreeGrafter"/>
</dbReference>
<keyword evidence="5 6" id="KW-0472">Membrane</keyword>
<evidence type="ECO:0000313" key="9">
    <source>
        <dbReference type="Proteomes" id="UP000028045"/>
    </source>
</evidence>
<evidence type="ECO:0000256" key="6">
    <source>
        <dbReference type="RuleBase" id="RU361216"/>
    </source>
</evidence>
<proteinExistence type="inferred from homology"/>
<feature type="transmembrane region" description="Helical" evidence="6">
    <location>
        <begin position="123"/>
        <end position="143"/>
    </location>
</feature>
<feature type="transmembrane region" description="Helical" evidence="6">
    <location>
        <begin position="191"/>
        <end position="209"/>
    </location>
</feature>
<evidence type="ECO:0000256" key="7">
    <source>
        <dbReference type="SAM" id="MobiDB-lite"/>
    </source>
</evidence>
<dbReference type="AlphaFoldDB" id="A0A084AJG4"/>
<keyword evidence="3 6" id="KW-0812">Transmembrane</keyword>
<keyword evidence="9" id="KW-1185">Reference proteome</keyword>
<dbReference type="GO" id="GO:0005886">
    <property type="term" value="C:plasma membrane"/>
    <property type="evidence" value="ECO:0007669"/>
    <property type="project" value="TreeGrafter"/>
</dbReference>
<comment type="subcellular location">
    <subcellularLocation>
        <location evidence="1 6">Membrane</location>
        <topology evidence="1 6">Multi-pass membrane protein</topology>
    </subcellularLocation>
</comment>
<dbReference type="Proteomes" id="UP000028045">
    <property type="component" value="Unassembled WGS sequence"/>
</dbReference>
<keyword evidence="6" id="KW-0769">Symport</keyword>
<comment type="similarity">
    <text evidence="6">Belongs to the dicarboxylate/amino acid:cation symporter (DAACS) (TC 2.A.23) family.</text>
</comment>
<dbReference type="OrthoDB" id="5877963at2759"/>
<sequence length="486" mass="52551">MEKHAVTEDLNQQESSSPGATEPIMEDSSVKKTFWQKQREPGRPLPIIAAALLAIAIGLAVSTQTEVPDAAVEITGIIGNLWLRALRATVLPLIVTAMILAIQNIKAISGGKGGRLAKWTIGWYLGTTVIAIMHSCLLTGLVWGPMMRDTADPDYVDEEAEEPLTVSQAVVQIFYSFIPNNIVGAFANEQLLSVLITAVVLGFMLPAKSSIMKAVVEIDKIVTTVITWLIQMAPIGVFFLIMPNLFRLDITTIGYNLGILIGGTLTSIFLHLLIVLPLLFFLVARKNPFTYWIKCSPAWLTAWGSASSAATLPVTLKCVRARGVPETVGKFSIPLGCLINMDGTAIYFPMVVVFLAETQGITLDPAQYVIVCLLSTLSSIAATPIPSSSLVLTVMIANAVNVPMSDMYGIVVAIDWFLDRFRTALNVSGDMFAAPCVQRLTGITHEDDARPGIIIDADAWHRGEQTADTGASHGVTETHHDNSHRV</sequence>
<feature type="region of interest" description="Disordered" evidence="7">
    <location>
        <begin position="1"/>
        <end position="26"/>
    </location>
</feature>
<feature type="compositionally biased region" description="Basic and acidic residues" evidence="7">
    <location>
        <begin position="476"/>
        <end position="486"/>
    </location>
</feature>
<evidence type="ECO:0000256" key="5">
    <source>
        <dbReference type="ARBA" id="ARBA00023136"/>
    </source>
</evidence>
<organism evidence="8 9">
    <name type="scientific">Stachybotrys chartarum (strain CBS 109288 / IBT 7711)</name>
    <name type="common">Toxic black mold</name>
    <name type="synonym">Stilbospora chartarum</name>
    <dbReference type="NCBI Taxonomy" id="1280523"/>
    <lineage>
        <taxon>Eukaryota</taxon>
        <taxon>Fungi</taxon>
        <taxon>Dikarya</taxon>
        <taxon>Ascomycota</taxon>
        <taxon>Pezizomycotina</taxon>
        <taxon>Sordariomycetes</taxon>
        <taxon>Hypocreomycetidae</taxon>
        <taxon>Hypocreales</taxon>
        <taxon>Stachybotryaceae</taxon>
        <taxon>Stachybotrys</taxon>
    </lineage>
</organism>
<gene>
    <name evidence="8" type="ORF">S7711_08576</name>
</gene>
<accession>A0A084AJG4</accession>
<feature type="compositionally biased region" description="Polar residues" evidence="7">
    <location>
        <begin position="9"/>
        <end position="19"/>
    </location>
</feature>
<evidence type="ECO:0000313" key="8">
    <source>
        <dbReference type="EMBL" id="KEY65443.1"/>
    </source>
</evidence>
<dbReference type="Gene3D" id="1.10.3860.10">
    <property type="entry name" value="Sodium:dicarboxylate symporter"/>
    <property type="match status" value="1"/>
</dbReference>
<evidence type="ECO:0000256" key="4">
    <source>
        <dbReference type="ARBA" id="ARBA00022989"/>
    </source>
</evidence>
<dbReference type="GO" id="GO:0005313">
    <property type="term" value="F:L-glutamate transmembrane transporter activity"/>
    <property type="evidence" value="ECO:0007669"/>
    <property type="project" value="TreeGrafter"/>
</dbReference>
<dbReference type="GO" id="GO:0015175">
    <property type="term" value="F:neutral L-amino acid transmembrane transporter activity"/>
    <property type="evidence" value="ECO:0007669"/>
    <property type="project" value="TreeGrafter"/>
</dbReference>
<dbReference type="EMBL" id="KL648704">
    <property type="protein sequence ID" value="KEY65443.1"/>
    <property type="molecule type" value="Genomic_DNA"/>
</dbReference>
<reference evidence="8 9" key="1">
    <citation type="journal article" date="2014" name="BMC Genomics">
        <title>Comparative genome sequencing reveals chemotype-specific gene clusters in the toxigenic black mold Stachybotrys.</title>
        <authorList>
            <person name="Semeiks J."/>
            <person name="Borek D."/>
            <person name="Otwinowski Z."/>
            <person name="Grishin N.V."/>
        </authorList>
    </citation>
    <scope>NUCLEOTIDE SEQUENCE [LARGE SCALE GENOMIC DNA]</scope>
    <source>
        <strain evidence="9">CBS 109288 / IBT 7711</strain>
    </source>
</reference>
<feature type="transmembrane region" description="Helical" evidence="6">
    <location>
        <begin position="221"/>
        <end position="241"/>
    </location>
</feature>
<dbReference type="PANTHER" id="PTHR11958:SF63">
    <property type="entry name" value="AMINO ACID TRANSPORTER"/>
    <property type="match status" value="1"/>
</dbReference>
<feature type="transmembrane region" description="Helical" evidence="6">
    <location>
        <begin position="81"/>
        <end position="102"/>
    </location>
</feature>
<dbReference type="SUPFAM" id="SSF118215">
    <property type="entry name" value="Proton glutamate symport protein"/>
    <property type="match status" value="1"/>
</dbReference>
<evidence type="ECO:0000256" key="3">
    <source>
        <dbReference type="ARBA" id="ARBA00022692"/>
    </source>
</evidence>
<protein>
    <recommendedName>
        <fullName evidence="6">Amino acid transporter</fullName>
    </recommendedName>
</protein>
<keyword evidence="4 6" id="KW-1133">Transmembrane helix</keyword>
<evidence type="ECO:0000256" key="1">
    <source>
        <dbReference type="ARBA" id="ARBA00004141"/>
    </source>
</evidence>
<dbReference type="HOGENOM" id="CLU_019375_5_3_1"/>
<dbReference type="Pfam" id="PF00375">
    <property type="entry name" value="SDF"/>
    <property type="match status" value="1"/>
</dbReference>
<keyword evidence="2 6" id="KW-0813">Transport</keyword>
<feature type="transmembrane region" description="Helical" evidence="6">
    <location>
        <begin position="253"/>
        <end position="284"/>
    </location>
</feature>
<feature type="transmembrane region" description="Helical" evidence="6">
    <location>
        <begin position="44"/>
        <end position="61"/>
    </location>
</feature>
<evidence type="ECO:0000256" key="2">
    <source>
        <dbReference type="ARBA" id="ARBA00022448"/>
    </source>
</evidence>
<dbReference type="InterPro" id="IPR036458">
    <property type="entry name" value="Na:dicarbo_symporter_sf"/>
</dbReference>
<dbReference type="PRINTS" id="PR00173">
    <property type="entry name" value="EDTRNSPORT"/>
</dbReference>
<dbReference type="InterPro" id="IPR001991">
    <property type="entry name" value="Na-dicarboxylate_symporter"/>
</dbReference>
<name>A0A084AJG4_STACB</name>